<evidence type="ECO:0000256" key="1">
    <source>
        <dbReference type="ARBA" id="ARBA00008785"/>
    </source>
</evidence>
<protein>
    <submittedName>
        <fullName evidence="4">G8199 protein</fullName>
    </submittedName>
</protein>
<dbReference type="Pfam" id="PF00390">
    <property type="entry name" value="malic"/>
    <property type="match status" value="1"/>
</dbReference>
<dbReference type="SUPFAM" id="SSF51735">
    <property type="entry name" value="NAD(P)-binding Rossmann-fold domains"/>
    <property type="match status" value="1"/>
</dbReference>
<dbReference type="InterPro" id="IPR036291">
    <property type="entry name" value="NAD(P)-bd_dom_sf"/>
</dbReference>
<evidence type="ECO:0000313" key="5">
    <source>
        <dbReference type="Proteomes" id="UP001497392"/>
    </source>
</evidence>
<evidence type="ECO:0000259" key="3">
    <source>
        <dbReference type="SMART" id="SM01274"/>
    </source>
</evidence>
<accession>A0ABP1G6I2</accession>
<dbReference type="InterPro" id="IPR037062">
    <property type="entry name" value="Malic_N_dom_sf"/>
</dbReference>
<feature type="domain" description="Malic enzyme N-terminal" evidence="3">
    <location>
        <begin position="118"/>
        <end position="299"/>
    </location>
</feature>
<dbReference type="Gene3D" id="3.40.50.10380">
    <property type="entry name" value="Malic enzyme, N-terminal domain"/>
    <property type="match status" value="1"/>
</dbReference>
<dbReference type="Gene3D" id="3.40.50.720">
    <property type="entry name" value="NAD(P)-binding Rossmann-like Domain"/>
    <property type="match status" value="1"/>
</dbReference>
<organism evidence="4 5">
    <name type="scientific">Coccomyxa viridis</name>
    <dbReference type="NCBI Taxonomy" id="1274662"/>
    <lineage>
        <taxon>Eukaryota</taxon>
        <taxon>Viridiplantae</taxon>
        <taxon>Chlorophyta</taxon>
        <taxon>core chlorophytes</taxon>
        <taxon>Trebouxiophyceae</taxon>
        <taxon>Trebouxiophyceae incertae sedis</taxon>
        <taxon>Coccomyxaceae</taxon>
        <taxon>Coccomyxa</taxon>
    </lineage>
</organism>
<feature type="domain" description="Malic enzyme NAD-binding" evidence="2">
    <location>
        <begin position="310"/>
        <end position="578"/>
    </location>
</feature>
<dbReference type="Pfam" id="PF03949">
    <property type="entry name" value="Malic_M"/>
    <property type="match status" value="1"/>
</dbReference>
<dbReference type="SUPFAM" id="SSF53223">
    <property type="entry name" value="Aminoacid dehydrogenase-like, N-terminal domain"/>
    <property type="match status" value="1"/>
</dbReference>
<comment type="similarity">
    <text evidence="1">Belongs to the malic enzymes family.</text>
</comment>
<keyword evidence="5" id="KW-1185">Reference proteome</keyword>
<dbReference type="InterPro" id="IPR046346">
    <property type="entry name" value="Aminoacid_DH-like_N_sf"/>
</dbReference>
<dbReference type="PANTHER" id="PTHR23406:SF79">
    <property type="entry name" value="MALATE DEHYDROGENASE (OXALOACETATE-DECARBOXYLATING)"/>
    <property type="match status" value="1"/>
</dbReference>
<proteinExistence type="inferred from homology"/>
<comment type="caution">
    <text evidence="4">The sequence shown here is derived from an EMBL/GenBank/DDBJ whole genome shotgun (WGS) entry which is preliminary data.</text>
</comment>
<dbReference type="PANTHER" id="PTHR23406">
    <property type="entry name" value="MALIC ENZYME-RELATED"/>
    <property type="match status" value="1"/>
</dbReference>
<dbReference type="PRINTS" id="PR00072">
    <property type="entry name" value="MALOXRDTASE"/>
</dbReference>
<dbReference type="NCBIfam" id="NF010052">
    <property type="entry name" value="PRK13529.1"/>
    <property type="match status" value="1"/>
</dbReference>
<dbReference type="EMBL" id="CAXHTA020000012">
    <property type="protein sequence ID" value="CAL5225392.1"/>
    <property type="molecule type" value="Genomic_DNA"/>
</dbReference>
<dbReference type="SMART" id="SM01274">
    <property type="entry name" value="malic"/>
    <property type="match status" value="1"/>
</dbReference>
<dbReference type="SMART" id="SM00919">
    <property type="entry name" value="Malic_M"/>
    <property type="match status" value="1"/>
</dbReference>
<evidence type="ECO:0000313" key="4">
    <source>
        <dbReference type="EMBL" id="CAL5225392.1"/>
    </source>
</evidence>
<dbReference type="InterPro" id="IPR012302">
    <property type="entry name" value="Malic_NAD-bd"/>
</dbReference>
<evidence type="ECO:0000259" key="2">
    <source>
        <dbReference type="SMART" id="SM00919"/>
    </source>
</evidence>
<reference evidence="4 5" key="1">
    <citation type="submission" date="2024-06" db="EMBL/GenBank/DDBJ databases">
        <authorList>
            <person name="Kraege A."/>
            <person name="Thomma B."/>
        </authorList>
    </citation>
    <scope>NUCLEOTIDE SEQUENCE [LARGE SCALE GENOMIC DNA]</scope>
</reference>
<sequence>MRRAWLIASAGTTLGIGAGGPPVKNALAVEALQVPPSTNGAPQMIGGPCQPSQGLQALKDPAVNRGTATRQERRVQRGMQGLLPPQVTSLQTEIDRAHVAIARCCSPLEKYQAIMGLRESSWDTFYGLLSQHIKEYLPIIYTPTVGEACQKWSSLLHRPQGLYISEEDTGAVKQRLEAWPERDVRVVVLTDGQRILGLGDLGCNGMGIPVGKVTVHTAAAGIHPRWTLPIALDVGCDTQGVREDPLYVGLNQERARGSAYNRLVDELLGALKARYGPRVLIHWEDFGAGNAFRLLTKYQEQGYTTFNDDIQATAAVTLGSLYGAQRQEGVPKLADQTFLFFGAGQANIGAAQLLTLALAQQGLSAADARSRIWLMDSQGIVYEGRKGGLSPQKAAFARPARDAELAQAAGTDLDRAVELVGPDSLIGAAAKGGAFSEKVVKAITKSVQQRHGQSARPAIFALSNPVEEAECTAQQAYDWSEGRAVYVSGTAFPGVERRDGTQFTPGQCNNCLIFPGIALGVIGVGAQMVTDAMMLAASKALSGCVTAEELRDESVLPRIERLREVALKVGAAVSLEALSSEIASDSEADSRKSLRGGLGRASKLIDIEAHLRQLQYDPFNGVAG</sequence>
<name>A0ABP1G6I2_9CHLO</name>
<dbReference type="Proteomes" id="UP001497392">
    <property type="component" value="Unassembled WGS sequence"/>
</dbReference>
<gene>
    <name evidence="4" type="primary">g8199</name>
    <name evidence="4" type="ORF">VP750_LOCUS7051</name>
</gene>
<dbReference type="PIRSF" id="PIRSF000106">
    <property type="entry name" value="ME"/>
    <property type="match status" value="1"/>
</dbReference>
<dbReference type="InterPro" id="IPR001891">
    <property type="entry name" value="Malic_OxRdtase"/>
</dbReference>
<dbReference type="InterPro" id="IPR012301">
    <property type="entry name" value="Malic_N_dom"/>
</dbReference>